<dbReference type="InterPro" id="IPR018253">
    <property type="entry name" value="DnaJ_domain_CS"/>
</dbReference>
<dbReference type="SUPFAM" id="SSF46565">
    <property type="entry name" value="Chaperone J-domain"/>
    <property type="match status" value="1"/>
</dbReference>
<feature type="region of interest" description="Disordered" evidence="1">
    <location>
        <begin position="891"/>
        <end position="952"/>
    </location>
</feature>
<dbReference type="InterPro" id="IPR036869">
    <property type="entry name" value="J_dom_sf"/>
</dbReference>
<dbReference type="PRINTS" id="PR00625">
    <property type="entry name" value="JDOMAIN"/>
</dbReference>
<feature type="compositionally biased region" description="Basic and acidic residues" evidence="1">
    <location>
        <begin position="891"/>
        <end position="900"/>
    </location>
</feature>
<feature type="compositionally biased region" description="Low complexity" evidence="1">
    <location>
        <begin position="186"/>
        <end position="206"/>
    </location>
</feature>
<feature type="compositionally biased region" description="Basic and acidic residues" evidence="1">
    <location>
        <begin position="379"/>
        <end position="389"/>
    </location>
</feature>
<feature type="region of interest" description="Disordered" evidence="1">
    <location>
        <begin position="599"/>
        <end position="634"/>
    </location>
</feature>
<feature type="compositionally biased region" description="Polar residues" evidence="1">
    <location>
        <begin position="88"/>
        <end position="101"/>
    </location>
</feature>
<sequence>MSEEEQKALIDGKAPSASALHPEKEKPKGAVAAGGTSPKATPSASASRPAKEKPKGPIITGGPSPKMTPPASRLTKEKPKGPIIIGGPQSSKATRKATPTASRPEKEKPKGPMIIGGPSSKPKPKTTPSSASRQGAKGGTSQPAKKSAGSSLQRHLRKIESDRLAPSGTKKEANKTKQNEKRRQQQQRSKSARQLGGAKGAASAAAKSKKGGGSDQAKAKAKALDAPSASAEKKKAEEGMKLDTAVAAAAAASTVGIPVEKAKIEEAESQVTEEEVAPASPSGAPGASVGSDAAAATAAAAELAVVTPEALAVKAGINEAEPPTTEEVAAAIPSAPAEKQTEGISSEQSKKIEDEEGASRVEEEADTAQQNKAMPQAGAERDELTEDTKTLAVDTESQSEKREADAHVDRLAEEIEVLKANAEAASRKREEDAAEAECALQSATEERDKTRENASKIKAERDGLAEEIETLKVDVAESGCALETAREERDDARRRASSLEAENEELELRVADASNELDRARDQIRTFEEGAAEHADMIEELTKNVRDSFEEAVTLRAQIEDVRMDLFNAEEEQDALQSQYVGAQAEIEELTSALRAAEELSEETKAELDGAQEERSALEAELQDQKQAQEKATCEKGRLAGELEATSKEWDSSRAEVSTLEEMVAKLKQNNNNADSRSGSFDAAERDELQALCRDSQEMIMELTSSLRVAEEKSEKASAELNTLRKGQSTLEVRRATLEAQLEAATREKDRLVEELRSVPPRRNSPHAQDKISEKYEKASAELEDAREEHSSLQAKSSTLETKLEAAIRERDRMADELRAVSAERNSSRAEITRLRMAVAGTEKSREDEQNAKADVLEEKLRNAKERISSLADETAEMKLDLEWSQIEREEALEAERSRSSNEISDLTSALRAAEERCESVNSPIPDDSASREEDEQERSSSSSLLEAKLEATARERDRLAEELRAASAERNTAQAEVARLHRERGGGWINVNSDVAVVGELKVERERASVLATEKAALEMNLEQNRVEREDVLEEERTRSDAEASQLRDRISDLEAKMDALNSAHEKEKRDMRTNLLQMLRTQEEEARTARGRRTSPAPRPDTREGSSRKEAQRQRNWWQGGLFGANGSAPTTRGSSPAPDESDYGPRRSRSIEGSDYGPSRGSRRSSSMSRSERQNSHYDILNVGSNVEVSEIKKAYKKMALQYHPDKTKDPQDTEKFHRINTAYEVLSDDERRKQYDRELSFTS</sequence>
<dbReference type="SMART" id="SM00271">
    <property type="entry name" value="DnaJ"/>
    <property type="match status" value="1"/>
</dbReference>
<feature type="compositionally biased region" description="Low complexity" evidence="1">
    <location>
        <begin position="277"/>
        <end position="301"/>
    </location>
</feature>
<feature type="compositionally biased region" description="Low complexity" evidence="1">
    <location>
        <begin position="36"/>
        <end position="48"/>
    </location>
</feature>
<dbReference type="PANTHER" id="PTHR43096">
    <property type="entry name" value="DNAJ HOMOLOG 1, MITOCHONDRIAL-RELATED"/>
    <property type="match status" value="1"/>
</dbReference>
<dbReference type="GO" id="GO:0051082">
    <property type="term" value="F:unfolded protein binding"/>
    <property type="evidence" value="ECO:0007669"/>
    <property type="project" value="TreeGrafter"/>
</dbReference>
<feature type="region of interest" description="Disordered" evidence="1">
    <location>
        <begin position="1030"/>
        <end position="1051"/>
    </location>
</feature>
<dbReference type="PANTHER" id="PTHR43096:SF10">
    <property type="entry name" value="CHAPERONE PROTEIN DNAJ A6, CHLOROPLASTIC"/>
    <property type="match status" value="1"/>
</dbReference>
<protein>
    <recommendedName>
        <fullName evidence="2">J domain-containing protein</fullName>
    </recommendedName>
</protein>
<dbReference type="GO" id="GO:0042026">
    <property type="term" value="P:protein refolding"/>
    <property type="evidence" value="ECO:0007669"/>
    <property type="project" value="TreeGrafter"/>
</dbReference>
<feature type="region of interest" description="Disordered" evidence="1">
    <location>
        <begin position="1083"/>
        <end position="1183"/>
    </location>
</feature>
<dbReference type="PROSITE" id="PS50076">
    <property type="entry name" value="DNAJ_2"/>
    <property type="match status" value="1"/>
</dbReference>
<dbReference type="Pfam" id="PF00226">
    <property type="entry name" value="DnaJ"/>
    <property type="match status" value="1"/>
</dbReference>
<dbReference type="Gene3D" id="1.10.287.110">
    <property type="entry name" value="DnaJ domain"/>
    <property type="match status" value="1"/>
</dbReference>
<organism evidence="3">
    <name type="scientific">Odontella aurita</name>
    <dbReference type="NCBI Taxonomy" id="265563"/>
    <lineage>
        <taxon>Eukaryota</taxon>
        <taxon>Sar</taxon>
        <taxon>Stramenopiles</taxon>
        <taxon>Ochrophyta</taxon>
        <taxon>Bacillariophyta</taxon>
        <taxon>Mediophyceae</taxon>
        <taxon>Biddulphiophycidae</taxon>
        <taxon>Eupodiscales</taxon>
        <taxon>Odontellaceae</taxon>
        <taxon>Odontella</taxon>
    </lineage>
</organism>
<feature type="region of interest" description="Disordered" evidence="1">
    <location>
        <begin position="317"/>
        <end position="408"/>
    </location>
</feature>
<feature type="compositionally biased region" description="Basic and acidic residues" evidence="1">
    <location>
        <begin position="158"/>
        <end position="183"/>
    </location>
</feature>
<feature type="region of interest" description="Disordered" evidence="1">
    <location>
        <begin position="422"/>
        <end position="458"/>
    </location>
</feature>
<evidence type="ECO:0000259" key="2">
    <source>
        <dbReference type="PROSITE" id="PS50076"/>
    </source>
</evidence>
<dbReference type="InterPro" id="IPR001623">
    <property type="entry name" value="DnaJ_domain"/>
</dbReference>
<feature type="compositionally biased region" description="Low complexity" evidence="1">
    <location>
        <begin position="317"/>
        <end position="331"/>
    </location>
</feature>
<reference evidence="3" key="1">
    <citation type="submission" date="2021-01" db="EMBL/GenBank/DDBJ databases">
        <authorList>
            <person name="Corre E."/>
            <person name="Pelletier E."/>
            <person name="Niang G."/>
            <person name="Scheremetjew M."/>
            <person name="Finn R."/>
            <person name="Kale V."/>
            <person name="Holt S."/>
            <person name="Cochrane G."/>
            <person name="Meng A."/>
            <person name="Brown T."/>
            <person name="Cohen L."/>
        </authorList>
    </citation>
    <scope>NUCLEOTIDE SEQUENCE</scope>
    <source>
        <strain evidence="3">Isolate 1302-5</strain>
    </source>
</reference>
<feature type="compositionally biased region" description="Polar residues" evidence="1">
    <location>
        <begin position="139"/>
        <end position="153"/>
    </location>
</feature>
<accession>A0A7S4HMB3</accession>
<feature type="compositionally biased region" description="Basic and acidic residues" evidence="1">
    <location>
        <begin position="1"/>
        <end position="10"/>
    </location>
</feature>
<name>A0A7S4HMB3_9STRA</name>
<gene>
    <name evidence="3" type="ORF">OAUR00152_LOCUS1715</name>
</gene>
<dbReference type="CDD" id="cd06257">
    <property type="entry name" value="DnaJ"/>
    <property type="match status" value="1"/>
</dbReference>
<feature type="compositionally biased region" description="Basic and acidic residues" evidence="1">
    <location>
        <begin position="398"/>
        <end position="408"/>
    </location>
</feature>
<feature type="compositionally biased region" description="Basic and acidic residues" evidence="1">
    <location>
        <begin position="745"/>
        <end position="757"/>
    </location>
</feature>
<feature type="compositionally biased region" description="Basic and acidic residues" evidence="1">
    <location>
        <begin position="444"/>
        <end position="458"/>
    </location>
</feature>
<dbReference type="GO" id="GO:0005737">
    <property type="term" value="C:cytoplasm"/>
    <property type="evidence" value="ECO:0007669"/>
    <property type="project" value="TreeGrafter"/>
</dbReference>
<feature type="region of interest" description="Disordered" evidence="1">
    <location>
        <begin position="1"/>
        <end position="239"/>
    </location>
</feature>
<feature type="domain" description="J" evidence="2">
    <location>
        <begin position="1179"/>
        <end position="1243"/>
    </location>
</feature>
<feature type="region of interest" description="Disordered" evidence="1">
    <location>
        <begin position="265"/>
        <end position="301"/>
    </location>
</feature>
<proteinExistence type="predicted"/>
<feature type="region of interest" description="Disordered" evidence="1">
    <location>
        <begin position="483"/>
        <end position="502"/>
    </location>
</feature>
<evidence type="ECO:0000313" key="3">
    <source>
        <dbReference type="EMBL" id="CAE2203543.1"/>
    </source>
</evidence>
<dbReference type="AlphaFoldDB" id="A0A7S4HMB3"/>
<feature type="compositionally biased region" description="Basic and acidic residues" evidence="1">
    <location>
        <begin position="768"/>
        <end position="781"/>
    </location>
</feature>
<feature type="compositionally biased region" description="Basic and acidic residues" evidence="1">
    <location>
        <begin position="1102"/>
        <end position="1115"/>
    </location>
</feature>
<feature type="compositionally biased region" description="Basic and acidic residues" evidence="1">
    <location>
        <begin position="1146"/>
        <end position="1155"/>
    </location>
</feature>
<feature type="compositionally biased region" description="Acidic residues" evidence="1">
    <location>
        <begin position="267"/>
        <end position="276"/>
    </location>
</feature>
<dbReference type="PROSITE" id="PS00636">
    <property type="entry name" value="DNAJ_1"/>
    <property type="match status" value="1"/>
</dbReference>
<feature type="region of interest" description="Disordered" evidence="1">
    <location>
        <begin position="742"/>
        <end position="799"/>
    </location>
</feature>
<evidence type="ECO:0000256" key="1">
    <source>
        <dbReference type="SAM" id="MobiDB-lite"/>
    </source>
</evidence>
<feature type="compositionally biased region" description="Basic and acidic residues" evidence="1">
    <location>
        <begin position="348"/>
        <end position="362"/>
    </location>
</feature>
<dbReference type="Gene3D" id="1.10.287.1490">
    <property type="match status" value="1"/>
</dbReference>
<feature type="compositionally biased region" description="Basic and acidic residues" evidence="1">
    <location>
        <begin position="484"/>
        <end position="494"/>
    </location>
</feature>
<dbReference type="EMBL" id="HBKQ01002552">
    <property type="protein sequence ID" value="CAE2203543.1"/>
    <property type="molecule type" value="Transcribed_RNA"/>
</dbReference>